<reference evidence="2" key="1">
    <citation type="submission" date="2018-02" db="EMBL/GenBank/DDBJ databases">
        <title>Rhizophora mucronata_Transcriptome.</title>
        <authorList>
            <person name="Meera S.P."/>
            <person name="Sreeshan A."/>
            <person name="Augustine A."/>
        </authorList>
    </citation>
    <scope>NUCLEOTIDE SEQUENCE</scope>
    <source>
        <tissue evidence="2">Leaf</tissue>
    </source>
</reference>
<organism evidence="2">
    <name type="scientific">Rhizophora mucronata</name>
    <name type="common">Asiatic mangrove</name>
    <dbReference type="NCBI Taxonomy" id="61149"/>
    <lineage>
        <taxon>Eukaryota</taxon>
        <taxon>Viridiplantae</taxon>
        <taxon>Streptophyta</taxon>
        <taxon>Embryophyta</taxon>
        <taxon>Tracheophyta</taxon>
        <taxon>Spermatophyta</taxon>
        <taxon>Magnoliopsida</taxon>
        <taxon>eudicotyledons</taxon>
        <taxon>Gunneridae</taxon>
        <taxon>Pentapetalae</taxon>
        <taxon>rosids</taxon>
        <taxon>fabids</taxon>
        <taxon>Malpighiales</taxon>
        <taxon>Rhizophoraceae</taxon>
        <taxon>Rhizophora</taxon>
    </lineage>
</organism>
<evidence type="ECO:0000313" key="2">
    <source>
        <dbReference type="EMBL" id="MBW85141.1"/>
    </source>
</evidence>
<feature type="compositionally biased region" description="Polar residues" evidence="1">
    <location>
        <begin position="29"/>
        <end position="40"/>
    </location>
</feature>
<protein>
    <submittedName>
        <fullName evidence="2">Uncharacterized protein</fullName>
    </submittedName>
</protein>
<proteinExistence type="predicted"/>
<feature type="region of interest" description="Disordered" evidence="1">
    <location>
        <begin position="29"/>
        <end position="53"/>
    </location>
</feature>
<accession>A0A2P2IV95</accession>
<dbReference type="AlphaFoldDB" id="A0A2P2IV95"/>
<evidence type="ECO:0000256" key="1">
    <source>
        <dbReference type="SAM" id="MobiDB-lite"/>
    </source>
</evidence>
<name>A0A2P2IV95_RHIMU</name>
<dbReference type="EMBL" id="GGEC01004658">
    <property type="protein sequence ID" value="MBW85141.1"/>
    <property type="molecule type" value="Transcribed_RNA"/>
</dbReference>
<sequence length="53" mass="6176">MKSNKVLLKSNIIPSMVPKELTYCPHQVPQQPMQDIPSKNKSVHPYMQDFHNK</sequence>